<organism evidence="1 2">
    <name type="scientific">Vibrio genomosp. F10</name>
    <dbReference type="NCBI Taxonomy" id="723171"/>
    <lineage>
        <taxon>Bacteria</taxon>
        <taxon>Pseudomonadati</taxon>
        <taxon>Pseudomonadota</taxon>
        <taxon>Gammaproteobacteria</taxon>
        <taxon>Vibrionales</taxon>
        <taxon>Vibrionaceae</taxon>
        <taxon>Vibrio</taxon>
    </lineage>
</organism>
<dbReference type="NCBIfam" id="TIGR03187">
    <property type="entry name" value="DGQHR"/>
    <property type="match status" value="1"/>
</dbReference>
<dbReference type="RefSeq" id="WP_065577112.1">
    <property type="nucleotide sequence ID" value="NZ_JBNGCH010000673.1"/>
</dbReference>
<keyword evidence="2" id="KW-1185">Reference proteome</keyword>
<dbReference type="Proteomes" id="UP000093173">
    <property type="component" value="Unassembled WGS sequence"/>
</dbReference>
<comment type="caution">
    <text evidence="1">The sequence shown here is derived from an EMBL/GenBank/DDBJ whole genome shotgun (WGS) entry which is preliminary data.</text>
</comment>
<dbReference type="AlphaFoldDB" id="A0A1B9QX11"/>
<dbReference type="InterPro" id="IPR017642">
    <property type="entry name" value="DNA_S_mod_DndB"/>
</dbReference>
<gene>
    <name evidence="1" type="ORF">A6E14_13060</name>
</gene>
<dbReference type="EMBL" id="MAJZ01000673">
    <property type="protein sequence ID" value="OCH74326.1"/>
    <property type="molecule type" value="Genomic_DNA"/>
</dbReference>
<dbReference type="InterPro" id="IPR017601">
    <property type="entry name" value="DGQHR-contain_dom"/>
</dbReference>
<accession>A0A1B9QX11</accession>
<sequence>SFHDHEGAPNLGTLQIPMDAQILINDGQHRRKAIEEALRENPDLGQDNIPVLFFIDEGLGRSQQMFADLNKYAVKPSPSLGTLYDHRDESSELARELAANVKPFIGMTEMEKSNISPKSNKLFTLSSIKQSTRALLSKGPKDGFTEEEKQLAAEFWEEVTRHIKDWQMVIDKQVSPAQLRQEYIHAHGVGLHAIGVLGKHLLCQEPKQWKEKLQLLEKVNWLKTNPEWIKRSMNHGKLSKSNINIQLTANALKIELGLPLTPEEKALEKQLS</sequence>
<dbReference type="Pfam" id="PF14072">
    <property type="entry name" value="DndB"/>
    <property type="match status" value="1"/>
</dbReference>
<proteinExistence type="predicted"/>
<dbReference type="NCBIfam" id="TIGR03233">
    <property type="entry name" value="DNA_S_dndB"/>
    <property type="match status" value="1"/>
</dbReference>
<feature type="non-terminal residue" evidence="1">
    <location>
        <position position="1"/>
    </location>
</feature>
<protein>
    <submittedName>
        <fullName evidence="1">DNA sulfur modification protein DndB</fullName>
    </submittedName>
</protein>
<evidence type="ECO:0000313" key="1">
    <source>
        <dbReference type="EMBL" id="OCH74326.1"/>
    </source>
</evidence>
<evidence type="ECO:0000313" key="2">
    <source>
        <dbReference type="Proteomes" id="UP000093173"/>
    </source>
</evidence>
<name>A0A1B9QX11_9VIBR</name>
<dbReference type="CDD" id="cd16412">
    <property type="entry name" value="dndB"/>
    <property type="match status" value="1"/>
</dbReference>
<reference evidence="2" key="1">
    <citation type="submission" date="2016-06" db="EMBL/GenBank/DDBJ databases">
        <authorList>
            <person name="Hehemann J.-H."/>
            <person name="Arevalo P."/>
            <person name="Datta M.S."/>
            <person name="Polz M.F."/>
        </authorList>
    </citation>
    <scope>NUCLEOTIDE SEQUENCE [LARGE SCALE GENOMIC DNA]</scope>
    <source>
        <strain evidence="2">9CSC122</strain>
    </source>
</reference>